<dbReference type="FunFam" id="1.10.630.10:FF:000042">
    <property type="entry name" value="Cytochrome P450"/>
    <property type="match status" value="1"/>
</dbReference>
<evidence type="ECO:0000256" key="4">
    <source>
        <dbReference type="ARBA" id="ARBA00010617"/>
    </source>
</evidence>
<dbReference type="PRINTS" id="PR00463">
    <property type="entry name" value="EP450I"/>
</dbReference>
<name>A0ABD0XZK7_9HEMI</name>
<dbReference type="GO" id="GO:0046872">
    <property type="term" value="F:metal ion binding"/>
    <property type="evidence" value="ECO:0007669"/>
    <property type="project" value="UniProtKB-KW"/>
</dbReference>
<evidence type="ECO:0000256" key="10">
    <source>
        <dbReference type="ARBA" id="ARBA00023004"/>
    </source>
</evidence>
<dbReference type="InterPro" id="IPR017972">
    <property type="entry name" value="Cyt_P450_CS"/>
</dbReference>
<keyword evidence="9 14" id="KW-0560">Oxidoreductase</keyword>
<evidence type="ECO:0000256" key="14">
    <source>
        <dbReference type="RuleBase" id="RU000461"/>
    </source>
</evidence>
<keyword evidence="16" id="KW-1185">Reference proteome</keyword>
<dbReference type="CDD" id="cd11056">
    <property type="entry name" value="CYP6-like"/>
    <property type="match status" value="1"/>
</dbReference>
<feature type="binding site" description="axial binding residue" evidence="13">
    <location>
        <position position="390"/>
    </location>
    <ligand>
        <name>heme</name>
        <dbReference type="ChEBI" id="CHEBI:30413"/>
    </ligand>
    <ligandPart>
        <name>Fe</name>
        <dbReference type="ChEBI" id="CHEBI:18248"/>
    </ligandPart>
</feature>
<dbReference type="GO" id="GO:0004497">
    <property type="term" value="F:monooxygenase activity"/>
    <property type="evidence" value="ECO:0007669"/>
    <property type="project" value="UniProtKB-KW"/>
</dbReference>
<keyword evidence="8" id="KW-0492">Microsome</keyword>
<dbReference type="EMBL" id="JBFDAA010000017">
    <property type="protein sequence ID" value="KAL1116661.1"/>
    <property type="molecule type" value="Genomic_DNA"/>
</dbReference>
<evidence type="ECO:0000313" key="16">
    <source>
        <dbReference type="Proteomes" id="UP001558652"/>
    </source>
</evidence>
<dbReference type="PANTHER" id="PTHR24292">
    <property type="entry name" value="CYTOCHROME P450"/>
    <property type="match status" value="1"/>
</dbReference>
<keyword evidence="7" id="KW-0256">Endoplasmic reticulum</keyword>
<evidence type="ECO:0008006" key="17">
    <source>
        <dbReference type="Google" id="ProtNLM"/>
    </source>
</evidence>
<evidence type="ECO:0000313" key="15">
    <source>
        <dbReference type="EMBL" id="KAL1116661.1"/>
    </source>
</evidence>
<evidence type="ECO:0000256" key="1">
    <source>
        <dbReference type="ARBA" id="ARBA00001971"/>
    </source>
</evidence>
<organism evidence="15 16">
    <name type="scientific">Ranatra chinensis</name>
    <dbReference type="NCBI Taxonomy" id="642074"/>
    <lineage>
        <taxon>Eukaryota</taxon>
        <taxon>Metazoa</taxon>
        <taxon>Ecdysozoa</taxon>
        <taxon>Arthropoda</taxon>
        <taxon>Hexapoda</taxon>
        <taxon>Insecta</taxon>
        <taxon>Pterygota</taxon>
        <taxon>Neoptera</taxon>
        <taxon>Paraneoptera</taxon>
        <taxon>Hemiptera</taxon>
        <taxon>Heteroptera</taxon>
        <taxon>Panheteroptera</taxon>
        <taxon>Nepomorpha</taxon>
        <taxon>Nepidae</taxon>
        <taxon>Ranatrinae</taxon>
        <taxon>Ranatra</taxon>
    </lineage>
</organism>
<accession>A0ABD0XZK7</accession>
<dbReference type="InterPro" id="IPR050476">
    <property type="entry name" value="Insect_CytP450_Detox"/>
</dbReference>
<evidence type="ECO:0000256" key="6">
    <source>
        <dbReference type="ARBA" id="ARBA00022723"/>
    </source>
</evidence>
<keyword evidence="11 14" id="KW-0503">Monooxygenase</keyword>
<comment type="caution">
    <text evidence="15">The sequence shown here is derived from an EMBL/GenBank/DDBJ whole genome shotgun (WGS) entry which is preliminary data.</text>
</comment>
<dbReference type="GO" id="GO:0005789">
    <property type="term" value="C:endoplasmic reticulum membrane"/>
    <property type="evidence" value="ECO:0007669"/>
    <property type="project" value="UniProtKB-SubCell"/>
</dbReference>
<evidence type="ECO:0000256" key="13">
    <source>
        <dbReference type="PIRSR" id="PIRSR602401-1"/>
    </source>
</evidence>
<comment type="cofactor">
    <cofactor evidence="1 13">
        <name>heme</name>
        <dbReference type="ChEBI" id="CHEBI:30413"/>
    </cofactor>
</comment>
<comment type="subcellular location">
    <subcellularLocation>
        <location evidence="3">Endoplasmic reticulum membrane</location>
        <topology evidence="3">Peripheral membrane protein</topology>
    </subcellularLocation>
    <subcellularLocation>
        <location evidence="2">Microsome membrane</location>
        <topology evidence="2">Peripheral membrane protein</topology>
    </subcellularLocation>
</comment>
<keyword evidence="6 13" id="KW-0479">Metal-binding</keyword>
<evidence type="ECO:0000256" key="7">
    <source>
        <dbReference type="ARBA" id="ARBA00022824"/>
    </source>
</evidence>
<protein>
    <recommendedName>
        <fullName evidence="17">Cytochrome P450</fullName>
    </recommendedName>
</protein>
<dbReference type="PROSITE" id="PS00086">
    <property type="entry name" value="CYTOCHROME_P450"/>
    <property type="match status" value="1"/>
</dbReference>
<dbReference type="InterPro" id="IPR036396">
    <property type="entry name" value="Cyt_P450_sf"/>
</dbReference>
<evidence type="ECO:0000256" key="5">
    <source>
        <dbReference type="ARBA" id="ARBA00022617"/>
    </source>
</evidence>
<reference evidence="15 16" key="1">
    <citation type="submission" date="2024-07" db="EMBL/GenBank/DDBJ databases">
        <title>Chromosome-level genome assembly of the water stick insect Ranatra chinensis (Heteroptera: Nepidae).</title>
        <authorList>
            <person name="Liu X."/>
        </authorList>
    </citation>
    <scope>NUCLEOTIDE SEQUENCE [LARGE SCALE GENOMIC DNA]</scope>
    <source>
        <strain evidence="15">Cailab_2021Rc</strain>
        <tissue evidence="15">Muscle</tissue>
    </source>
</reference>
<evidence type="ECO:0000256" key="9">
    <source>
        <dbReference type="ARBA" id="ARBA00023002"/>
    </source>
</evidence>
<keyword evidence="5 13" id="KW-0349">Heme</keyword>
<dbReference type="PANTHER" id="PTHR24292:SF54">
    <property type="entry name" value="CYP9F3-RELATED"/>
    <property type="match status" value="1"/>
</dbReference>
<dbReference type="InterPro" id="IPR001128">
    <property type="entry name" value="Cyt_P450"/>
</dbReference>
<keyword evidence="12" id="KW-0472">Membrane</keyword>
<evidence type="ECO:0000256" key="3">
    <source>
        <dbReference type="ARBA" id="ARBA00004406"/>
    </source>
</evidence>
<sequence>MKSLGFDLRFYSELKGHKIGGVFQGVRPVYVILDPELVMRVCVQDFTHFHDRPFKTNENANPLDGNLFMLAGPRWRALRNKMSPTFTSGKLKWMFGQIETCGRELVEAMKVETAKEDVEVTDLMARFSTDVIVSCAFGLEPECIKNPDSKLRQLGRQIFRPQLRQLVRAAVRTLWPSLFVRINLGSGASDVGKFLTSVIQQTFRHRQSTGSKRNDFVQLLLELKEKGEIQIEAKDYQEFTDELLTAQAFIFFAAGFETSATSVSMTLYLLAKNADCQEKARQEVRRVKGQHGDKITYDAVKEMVYLDACFMEAARIHTPVQILMRECTKDCILDGVLIKKGTQAYIPVPSLHLDPEYHPRPLHFDPERFTEGRSPPPGTYLPFGEGPRICIAKRFAKMESILVLAMILDEFAVLPSDKMREPMRMDPRVLINKPMDGVWLRFKKL</sequence>
<evidence type="ECO:0000256" key="8">
    <source>
        <dbReference type="ARBA" id="ARBA00022848"/>
    </source>
</evidence>
<evidence type="ECO:0000256" key="11">
    <source>
        <dbReference type="ARBA" id="ARBA00023033"/>
    </source>
</evidence>
<dbReference type="PRINTS" id="PR00385">
    <property type="entry name" value="P450"/>
</dbReference>
<evidence type="ECO:0000256" key="2">
    <source>
        <dbReference type="ARBA" id="ARBA00004174"/>
    </source>
</evidence>
<keyword evidence="10 13" id="KW-0408">Iron</keyword>
<dbReference type="AlphaFoldDB" id="A0ABD0XZK7"/>
<dbReference type="InterPro" id="IPR002401">
    <property type="entry name" value="Cyt_P450_E_grp-I"/>
</dbReference>
<comment type="similarity">
    <text evidence="4 14">Belongs to the cytochrome P450 family.</text>
</comment>
<evidence type="ECO:0000256" key="12">
    <source>
        <dbReference type="ARBA" id="ARBA00023136"/>
    </source>
</evidence>
<dbReference type="Gene3D" id="1.10.630.10">
    <property type="entry name" value="Cytochrome P450"/>
    <property type="match status" value="1"/>
</dbReference>
<dbReference type="Proteomes" id="UP001558652">
    <property type="component" value="Unassembled WGS sequence"/>
</dbReference>
<gene>
    <name evidence="15" type="ORF">AAG570_005133</name>
</gene>
<dbReference type="SUPFAM" id="SSF48264">
    <property type="entry name" value="Cytochrome P450"/>
    <property type="match status" value="1"/>
</dbReference>
<proteinExistence type="inferred from homology"/>
<dbReference type="Pfam" id="PF00067">
    <property type="entry name" value="p450"/>
    <property type="match status" value="1"/>
</dbReference>